<dbReference type="GO" id="GO:0003700">
    <property type="term" value="F:DNA-binding transcription factor activity"/>
    <property type="evidence" value="ECO:0007669"/>
    <property type="project" value="TreeGrafter"/>
</dbReference>
<gene>
    <name evidence="6" type="ORF">H8E19_07780</name>
</gene>
<dbReference type="SUPFAM" id="SSF46785">
    <property type="entry name" value="Winged helix' DNA-binding domain"/>
    <property type="match status" value="1"/>
</dbReference>
<feature type="domain" description="HTH iclR-type" evidence="4">
    <location>
        <begin position="7"/>
        <end position="69"/>
    </location>
</feature>
<evidence type="ECO:0000313" key="7">
    <source>
        <dbReference type="Proteomes" id="UP000650524"/>
    </source>
</evidence>
<sequence>MATKYQAPSVKKAFQILKLISGTNHGLGITELANNLEMSKGTVHGIIFALEDSGAIIRDPVTKKYTLGVTLFELGKLAYSQIDLMALARPVMEELMERTEESVYVGVMNGGHITILDIVESSQDLKITSPRGTAIPLFAGATGKVILASMENPQALNIITKNGLPRFTEHTITDPVRYLEEVESARKNGYATDYEEYISGVRAIASPIRGWKPLISALWVVGFKTSLNDHKMEDLIPATREAAEEISRRISTLNSVHPAQE</sequence>
<dbReference type="PROSITE" id="PS51077">
    <property type="entry name" value="HTH_ICLR"/>
    <property type="match status" value="1"/>
</dbReference>
<keyword evidence="2" id="KW-0238">DNA-binding</keyword>
<dbReference type="Pfam" id="PF01614">
    <property type="entry name" value="IclR_C"/>
    <property type="match status" value="1"/>
</dbReference>
<evidence type="ECO:0000259" key="4">
    <source>
        <dbReference type="PROSITE" id="PS51077"/>
    </source>
</evidence>
<dbReference type="Proteomes" id="UP000650524">
    <property type="component" value="Unassembled WGS sequence"/>
</dbReference>
<keyword evidence="3" id="KW-0804">Transcription</keyword>
<dbReference type="Gene3D" id="1.10.10.10">
    <property type="entry name" value="Winged helix-like DNA-binding domain superfamily/Winged helix DNA-binding domain"/>
    <property type="match status" value="1"/>
</dbReference>
<comment type="caution">
    <text evidence="6">The sequence shown here is derived from an EMBL/GenBank/DDBJ whole genome shotgun (WGS) entry which is preliminary data.</text>
</comment>
<accession>A0A8J6T4B6</accession>
<feature type="domain" description="IclR-ED" evidence="5">
    <location>
        <begin position="70"/>
        <end position="252"/>
    </location>
</feature>
<evidence type="ECO:0000256" key="2">
    <source>
        <dbReference type="ARBA" id="ARBA00023125"/>
    </source>
</evidence>
<dbReference type="InterPro" id="IPR050707">
    <property type="entry name" value="HTH_MetabolicPath_Reg"/>
</dbReference>
<proteinExistence type="predicted"/>
<evidence type="ECO:0000259" key="5">
    <source>
        <dbReference type="PROSITE" id="PS51078"/>
    </source>
</evidence>
<keyword evidence="1" id="KW-0805">Transcription regulation</keyword>
<dbReference type="EMBL" id="JACNJD010000200">
    <property type="protein sequence ID" value="MBC8177292.1"/>
    <property type="molecule type" value="Genomic_DNA"/>
</dbReference>
<name>A0A8J6T4B6_9DELT</name>
<dbReference type="InterPro" id="IPR036388">
    <property type="entry name" value="WH-like_DNA-bd_sf"/>
</dbReference>
<dbReference type="InterPro" id="IPR029016">
    <property type="entry name" value="GAF-like_dom_sf"/>
</dbReference>
<reference evidence="6 7" key="1">
    <citation type="submission" date="2020-08" db="EMBL/GenBank/DDBJ databases">
        <title>Bridging the membrane lipid divide: bacteria of the FCB group superphylum have the potential to synthesize archaeal ether lipids.</title>
        <authorList>
            <person name="Villanueva L."/>
            <person name="Von Meijenfeldt F.A.B."/>
            <person name="Westbye A.B."/>
            <person name="Yadav S."/>
            <person name="Hopmans E.C."/>
            <person name="Dutilh B.E."/>
            <person name="Sinninghe Damste J.S."/>
        </authorList>
    </citation>
    <scope>NUCLEOTIDE SEQUENCE [LARGE SCALE GENOMIC DNA]</scope>
    <source>
        <strain evidence="6">NIOZ-UU27</strain>
    </source>
</reference>
<dbReference type="AlphaFoldDB" id="A0A8J6T4B6"/>
<dbReference type="SMART" id="SM00346">
    <property type="entry name" value="HTH_ICLR"/>
    <property type="match status" value="1"/>
</dbReference>
<dbReference type="InterPro" id="IPR005471">
    <property type="entry name" value="Tscrpt_reg_IclR_N"/>
</dbReference>
<dbReference type="Pfam" id="PF09339">
    <property type="entry name" value="HTH_IclR"/>
    <property type="match status" value="1"/>
</dbReference>
<dbReference type="Gene3D" id="3.30.450.40">
    <property type="match status" value="1"/>
</dbReference>
<evidence type="ECO:0000256" key="3">
    <source>
        <dbReference type="ARBA" id="ARBA00023163"/>
    </source>
</evidence>
<dbReference type="SUPFAM" id="SSF55781">
    <property type="entry name" value="GAF domain-like"/>
    <property type="match status" value="1"/>
</dbReference>
<evidence type="ECO:0000313" key="6">
    <source>
        <dbReference type="EMBL" id="MBC8177292.1"/>
    </source>
</evidence>
<dbReference type="PANTHER" id="PTHR30136:SF24">
    <property type="entry name" value="HTH-TYPE TRANSCRIPTIONAL REPRESSOR ALLR"/>
    <property type="match status" value="1"/>
</dbReference>
<dbReference type="GO" id="GO:0045892">
    <property type="term" value="P:negative regulation of DNA-templated transcription"/>
    <property type="evidence" value="ECO:0007669"/>
    <property type="project" value="TreeGrafter"/>
</dbReference>
<dbReference type="InterPro" id="IPR036390">
    <property type="entry name" value="WH_DNA-bd_sf"/>
</dbReference>
<dbReference type="PANTHER" id="PTHR30136">
    <property type="entry name" value="HELIX-TURN-HELIX TRANSCRIPTIONAL REGULATOR, ICLR FAMILY"/>
    <property type="match status" value="1"/>
</dbReference>
<evidence type="ECO:0000256" key="1">
    <source>
        <dbReference type="ARBA" id="ARBA00023015"/>
    </source>
</evidence>
<protein>
    <submittedName>
        <fullName evidence="6">IclR family transcriptional regulator</fullName>
    </submittedName>
</protein>
<dbReference type="GO" id="GO:0003677">
    <property type="term" value="F:DNA binding"/>
    <property type="evidence" value="ECO:0007669"/>
    <property type="project" value="UniProtKB-KW"/>
</dbReference>
<dbReference type="PROSITE" id="PS51078">
    <property type="entry name" value="ICLR_ED"/>
    <property type="match status" value="1"/>
</dbReference>
<organism evidence="6 7">
    <name type="scientific">Candidatus Desulfacyla euxinica</name>
    <dbReference type="NCBI Taxonomy" id="2841693"/>
    <lineage>
        <taxon>Bacteria</taxon>
        <taxon>Deltaproteobacteria</taxon>
        <taxon>Candidatus Desulfacyla</taxon>
    </lineage>
</organism>
<dbReference type="InterPro" id="IPR014757">
    <property type="entry name" value="Tscrpt_reg_IclR_C"/>
</dbReference>